<name>A0A2P4XES9_9STRA</name>
<feature type="region of interest" description="Disordered" evidence="1">
    <location>
        <begin position="338"/>
        <end position="358"/>
    </location>
</feature>
<evidence type="ECO:0000313" key="3">
    <source>
        <dbReference type="Proteomes" id="UP000237271"/>
    </source>
</evidence>
<evidence type="ECO:0000313" key="2">
    <source>
        <dbReference type="EMBL" id="POM64048.1"/>
    </source>
</evidence>
<dbReference type="AlphaFoldDB" id="A0A2P4XES9"/>
<feature type="compositionally biased region" description="Acidic residues" evidence="1">
    <location>
        <begin position="296"/>
        <end position="312"/>
    </location>
</feature>
<keyword evidence="3" id="KW-1185">Reference proteome</keyword>
<accession>A0A2P4XES9</accession>
<organism evidence="2 3">
    <name type="scientific">Phytophthora palmivora</name>
    <dbReference type="NCBI Taxonomy" id="4796"/>
    <lineage>
        <taxon>Eukaryota</taxon>
        <taxon>Sar</taxon>
        <taxon>Stramenopiles</taxon>
        <taxon>Oomycota</taxon>
        <taxon>Peronosporomycetes</taxon>
        <taxon>Peronosporales</taxon>
        <taxon>Peronosporaceae</taxon>
        <taxon>Phytophthora</taxon>
    </lineage>
</organism>
<comment type="caution">
    <text evidence="2">The sequence shown here is derived from an EMBL/GenBank/DDBJ whole genome shotgun (WGS) entry which is preliminary data.</text>
</comment>
<feature type="region of interest" description="Disordered" evidence="1">
    <location>
        <begin position="221"/>
        <end position="251"/>
    </location>
</feature>
<sequence>MAGINAYTSSLRNDRALVKPYEEGVPFYVPQLSKVKTSVMCQGKTQKLLFTYETSGSSSTPLSPKSLPYRKQGDHSLYTEENLLRRKKLMEDPNVLKAIERFWETFYCIRRGGDTIPANDYVDVFMKFYKALVTPSEFSIGEARCIVEKDWIRDSIDGESMSKVLFFGALFEVADIWTVDISAEEYASFLNKLFERVTMTIYDHVKLQWITAFAELDKIRSFDDPNPPDEDPGDHNLDCNEKFDTINPVPDAQRPSLIRKAASAQALLPPLNPLSSTSKDVRLSEVTSANRKQCDSDDDWGSCGGDDFDGNDDTSRDRLFERGPTKTRLEQVLEDREMRPDNDLHIESSKTRSQRSALPELASQQVLLPIPSIYLNPDLTGVHEAERAARRRLRHNVKLAQRLRRITF</sequence>
<reference evidence="2 3" key="1">
    <citation type="journal article" date="2017" name="Genome Biol. Evol.">
        <title>Phytophthora megakarya and P. palmivora, closely related causal agents of cacao black pod rot, underwent increases in genome sizes and gene numbers by different mechanisms.</title>
        <authorList>
            <person name="Ali S.S."/>
            <person name="Shao J."/>
            <person name="Lary D.J."/>
            <person name="Kronmiller B."/>
            <person name="Shen D."/>
            <person name="Strem M.D."/>
            <person name="Amoako-Attah I."/>
            <person name="Akrofi A.Y."/>
            <person name="Begoude B.A."/>
            <person name="Ten Hoopen G.M."/>
            <person name="Coulibaly K."/>
            <person name="Kebe B.I."/>
            <person name="Melnick R.L."/>
            <person name="Guiltinan M.J."/>
            <person name="Tyler B.M."/>
            <person name="Meinhardt L.W."/>
            <person name="Bailey B.A."/>
        </authorList>
    </citation>
    <scope>NUCLEOTIDE SEQUENCE [LARGE SCALE GENOMIC DNA]</scope>
    <source>
        <strain evidence="3">sbr112.9</strain>
    </source>
</reference>
<dbReference type="Proteomes" id="UP000237271">
    <property type="component" value="Unassembled WGS sequence"/>
</dbReference>
<feature type="compositionally biased region" description="Basic and acidic residues" evidence="1">
    <location>
        <begin position="233"/>
        <end position="244"/>
    </location>
</feature>
<dbReference type="OrthoDB" id="439792at2759"/>
<proteinExistence type="predicted"/>
<feature type="compositionally biased region" description="Basic and acidic residues" evidence="1">
    <location>
        <begin position="338"/>
        <end position="350"/>
    </location>
</feature>
<gene>
    <name evidence="2" type="ORF">PHPALM_20480</name>
</gene>
<feature type="region of interest" description="Disordered" evidence="1">
    <location>
        <begin position="269"/>
        <end position="319"/>
    </location>
</feature>
<feature type="compositionally biased region" description="Low complexity" evidence="1">
    <location>
        <begin position="269"/>
        <end position="278"/>
    </location>
</feature>
<evidence type="ECO:0000256" key="1">
    <source>
        <dbReference type="SAM" id="MobiDB-lite"/>
    </source>
</evidence>
<protein>
    <submittedName>
        <fullName evidence="2">Uncharacterized protein</fullName>
    </submittedName>
</protein>
<dbReference type="EMBL" id="NCKW01011209">
    <property type="protein sequence ID" value="POM64048.1"/>
    <property type="molecule type" value="Genomic_DNA"/>
</dbReference>